<dbReference type="Gene3D" id="2.180.10.10">
    <property type="entry name" value="RHS repeat-associated core"/>
    <property type="match status" value="2"/>
</dbReference>
<dbReference type="KEGG" id="fln:FLA_5142"/>
<dbReference type="RefSeq" id="WP_076375399.1">
    <property type="nucleotide sequence ID" value="NZ_AP017422.1"/>
</dbReference>
<feature type="signal peptide" evidence="2">
    <location>
        <begin position="1"/>
        <end position="24"/>
    </location>
</feature>
<dbReference type="InterPro" id="IPR022385">
    <property type="entry name" value="Rhs_assc_core"/>
</dbReference>
<name>A0A173MN81_9BACT</name>
<reference evidence="5" key="1">
    <citation type="submission" date="2017-01" db="EMBL/GenBank/DDBJ databases">
        <authorList>
            <person name="Varghese N."/>
            <person name="Submissions S."/>
        </authorList>
    </citation>
    <scope>NUCLEOTIDE SEQUENCE [LARGE SCALE GENOMIC DNA]</scope>
    <source>
        <strain evidence="5">DSM 21054</strain>
    </source>
</reference>
<evidence type="ECO:0000256" key="2">
    <source>
        <dbReference type="SAM" id="SignalP"/>
    </source>
</evidence>
<feature type="chain" id="PRO_5030023210" evidence="2">
    <location>
        <begin position="25"/>
        <end position="1458"/>
    </location>
</feature>
<dbReference type="Pfam" id="PF20041">
    <property type="entry name" value="DUF6443"/>
    <property type="match status" value="1"/>
</dbReference>
<dbReference type="EMBL" id="FTOR01000001">
    <property type="protein sequence ID" value="SIS67213.1"/>
    <property type="molecule type" value="Genomic_DNA"/>
</dbReference>
<evidence type="ECO:0000259" key="3">
    <source>
        <dbReference type="Pfam" id="PF20041"/>
    </source>
</evidence>
<feature type="region of interest" description="Disordered" evidence="1">
    <location>
        <begin position="930"/>
        <end position="949"/>
    </location>
</feature>
<keyword evidence="2" id="KW-0732">Signal</keyword>
<sequence length="1458" mass="161279">MKTKYYYLLLLMVLGVLPVSYAIAQDATVPATTAYVTNLNNYICSWQVVKPETNTANITLTNTLHQAQLTFQYVDGLGRPLQTVARKGSMITGSAAVDLVTPVVYDVYGRVLRQYLPYAANEVTGAFKLNALAGQQSFYAGASSPINGQGETFYYSKTEYEASPLNRVARTYAAGNSWVKDTGNGIIQKFLCNTTVDEVRLWRVQSTGGSWPSYITDSSYRAGDLLKTVTRDEQGKQVIEFTDKAGKIVLKKVQLTAAVDTGIGSAHSGWLCTYYVYDLLGQLRAVIQPEGVKLLEAGSWMFTATLYNEQCFRYEYDGKRRMIVKKVPGAFETEIVYDARDRVVLTRDGNMRAAGKWVVSRYDAIDRPIQTWLWNNVTTRSAHQAAASSSIDYPGVSGLTELLIETYYDNYTWSGNPFGTTRSTTESNGVAASNSVFPYPQDNISQSSKLKGLVTGMKVKVLDTAQYLYSINFYDNRGRVIQTQSNNYSGGIDLVNTQYTFSGQPYIVINRQTKSGTNAQTTVTASYYTYDSLLRLAYISKGVRNTNVNSGTWLPNVTISELVYDALGQVQQKKLGRKKNGSGGYLTTPVETLTYSYNIRGWLLGINKSYITNSSSTANYFGMELGYDKNAVYSSSAKYYNGNIGVQVWRTQGDGEKRRYEYAYDAASRILKADFGQYTGSVWSNTTVNFNMKMGDGADPNTAYDANGNIKRMQHWGLKGTGILQLDNLSYNYYFGSNKLMNVVDSSNDVNTGLGDFRSSSIYLSALGGTKTNAAVDYTYDSSGNLLKDLNKDIGTATIKGISYNFLNLPQLITVANKGTIRYVYDATGKKWAKVVNEIGKPANYTVYLNANTFINNELQTISHEEGRVTYTAAAGSIAAKLSYDYFVKDHLGNVRMVLTEGERSDAYPPASMETAPAATEETFYSNVNTTRVNKPSGYPTDTYTNPNDKVSMVNGSGNKIGPGILLKVMAGDAFTYRANSWWSDSQIDVPVNLLSDLVTALSAGIGGVSNKASVAELAASSSFSTQIGTFLNSRGNNPIVPKAYVQWVLFDEQFNYVAACSGSSQVGAGNSFTTHMPSSAINLTKNGYLYVFVSNETQNQNVYFDNLQVTHIHGAILEETHYYPFGLTMAGISTGALNFSKVNRLKFNAGSELNGDVGLNWYETKIRGYDQQLGRFHQQDPLCDEFNNWSSYSFAYNDPNYWIDPMGAENISWEELKKRIENGTIQPGRYQHTSDGNTFEGSPASFFFDKSAQTLHVWTDPTYNSSTSTDANGVTSKEGFYTTGIHYKMPISDEYMPYEENGWDYVPFVGESKKAADEFYKGRWMSGAIHSALAASDLFLIKAAFTGLGKVAIKASVSGFVSLANRETKIYRIIDNATGTVYKYGITSKSLSGSYTRLERQLAKLGGGYSGAYIATLPNRAIALDLERYLVTFYKYNGPTGFRPPKNFLPLLDHWLW</sequence>
<evidence type="ECO:0000256" key="1">
    <source>
        <dbReference type="SAM" id="MobiDB-lite"/>
    </source>
</evidence>
<organism evidence="4 5">
    <name type="scientific">Filimonas lacunae</name>
    <dbReference type="NCBI Taxonomy" id="477680"/>
    <lineage>
        <taxon>Bacteria</taxon>
        <taxon>Pseudomonadati</taxon>
        <taxon>Bacteroidota</taxon>
        <taxon>Chitinophagia</taxon>
        <taxon>Chitinophagales</taxon>
        <taxon>Chitinophagaceae</taxon>
        <taxon>Filimonas</taxon>
    </lineage>
</organism>
<feature type="domain" description="DUF6443" evidence="3">
    <location>
        <begin position="52"/>
        <end position="183"/>
    </location>
</feature>
<keyword evidence="5" id="KW-1185">Reference proteome</keyword>
<dbReference type="Proteomes" id="UP000186917">
    <property type="component" value="Unassembled WGS sequence"/>
</dbReference>
<dbReference type="InterPro" id="IPR045619">
    <property type="entry name" value="DUF6443"/>
</dbReference>
<dbReference type="NCBIfam" id="TIGR03696">
    <property type="entry name" value="Rhs_assc_core"/>
    <property type="match status" value="1"/>
</dbReference>
<gene>
    <name evidence="4" type="ORF">SAMN05421788_101541</name>
</gene>
<evidence type="ECO:0000313" key="4">
    <source>
        <dbReference type="EMBL" id="SIS67213.1"/>
    </source>
</evidence>
<evidence type="ECO:0000313" key="5">
    <source>
        <dbReference type="Proteomes" id="UP000186917"/>
    </source>
</evidence>
<protein>
    <submittedName>
        <fullName evidence="4">RHS repeat-associated core domain-containing protein</fullName>
    </submittedName>
</protein>
<proteinExistence type="predicted"/>
<accession>A0A173MN81</accession>
<dbReference type="STRING" id="477680.SAMN05421788_101541"/>